<sequence>MADIKERLRLYEGTADYQRALGYYRQGKFYMYKDTEGYWTIGYGHKVLPNEMQKYKDGINAMDADLLLAWDIDRTKKDLATLGLVLPKDWEDFMIIMTFQLGLGGVKKFRKMIAALKVQNWKEAIVQAKDSLWYRQTPNRLNAMIQELKNK</sequence>
<dbReference type="PANTHER" id="PTHR37406:SF1">
    <property type="entry name" value="T4-TYPE LYSOZYME 1-RELATED"/>
    <property type="match status" value="1"/>
</dbReference>
<dbReference type="EC" id="3.2.1.17" evidence="3"/>
<evidence type="ECO:0000313" key="4">
    <source>
        <dbReference type="EMBL" id="MTF90159.1"/>
    </source>
</evidence>
<dbReference type="InterPro" id="IPR023346">
    <property type="entry name" value="Lysozyme-like_dom_sf"/>
</dbReference>
<keyword evidence="1 3" id="KW-0929">Antimicrobial</keyword>
<dbReference type="SUPFAM" id="SSF53955">
    <property type="entry name" value="Lysozyme-like"/>
    <property type="match status" value="1"/>
</dbReference>
<dbReference type="InterPro" id="IPR002196">
    <property type="entry name" value="Glyco_hydro_24"/>
</dbReference>
<dbReference type="GO" id="GO:0016998">
    <property type="term" value="P:cell wall macromolecule catabolic process"/>
    <property type="evidence" value="ECO:0007669"/>
    <property type="project" value="InterPro"/>
</dbReference>
<dbReference type="PANTHER" id="PTHR37406">
    <property type="entry name" value="T4-TYPE LYSOZYME 1-RELATED"/>
    <property type="match status" value="1"/>
</dbReference>
<dbReference type="GO" id="GO:0003796">
    <property type="term" value="F:lysozyme activity"/>
    <property type="evidence" value="ECO:0007669"/>
    <property type="project" value="UniProtKB-EC"/>
</dbReference>
<dbReference type="GO" id="GO:0031640">
    <property type="term" value="P:killing of cells of another organism"/>
    <property type="evidence" value="ECO:0007669"/>
    <property type="project" value="UniProtKB-KW"/>
</dbReference>
<name>A0A6G2BPI6_KLEPN</name>
<keyword evidence="2 3" id="KW-0081">Bacteriolytic enzyme</keyword>
<keyword evidence="3 4" id="KW-0378">Hydrolase</keyword>
<dbReference type="EMBL" id="WMIM01000004">
    <property type="protein sequence ID" value="MTF90159.1"/>
    <property type="molecule type" value="Genomic_DNA"/>
</dbReference>
<accession>A0A6G2BPI6</accession>
<dbReference type="AlphaFoldDB" id="A0A6G2BPI6"/>
<dbReference type="RefSeq" id="WP_032419184.1">
    <property type="nucleotide sequence ID" value="NZ_CABFWS010000001.1"/>
</dbReference>
<dbReference type="InterPro" id="IPR052619">
    <property type="entry name" value="Phage_lysozyme-like"/>
</dbReference>
<dbReference type="InterPro" id="IPR023347">
    <property type="entry name" value="Lysozyme_dom_sf"/>
</dbReference>
<reference evidence="4" key="1">
    <citation type="journal article" date="2019" name="PLoS ONE">
        <title>Whole genome sequencing snapshot of multi-drug resistant Klebsiella pneumoniae strains from hospitals and receiving wastewater treatment plants in Southern Romania.</title>
        <authorList>
            <person name="Paraschiv S."/>
            <person name="Surleac M."/>
            <person name="Czobor Barbu I."/>
            <person name="Popa L.I."/>
            <person name="Gheorghe I."/>
            <person name="Otelea D."/>
            <person name="Chifiriuc M.C."/>
        </authorList>
    </citation>
    <scope>NUCLEOTIDE SEQUENCE</scope>
    <source>
        <strain evidence="4">RADAR41</strain>
    </source>
</reference>
<comment type="caution">
    <text evidence="4">The sequence shown here is derived from an EMBL/GenBank/DDBJ whole genome shotgun (WGS) entry which is preliminary data.</text>
</comment>
<organism evidence="4">
    <name type="scientific">Klebsiella pneumoniae</name>
    <dbReference type="NCBI Taxonomy" id="573"/>
    <lineage>
        <taxon>Bacteria</taxon>
        <taxon>Pseudomonadati</taxon>
        <taxon>Pseudomonadota</taxon>
        <taxon>Gammaproteobacteria</taxon>
        <taxon>Enterobacterales</taxon>
        <taxon>Enterobacteriaceae</taxon>
        <taxon>Klebsiella/Raoultella group</taxon>
        <taxon>Klebsiella</taxon>
        <taxon>Klebsiella pneumoniae complex</taxon>
    </lineage>
</organism>
<gene>
    <name evidence="4" type="ORF">GJD85_08080</name>
</gene>
<comment type="similarity">
    <text evidence="3">Belongs to the glycosyl hydrolase 24 family.</text>
</comment>
<protein>
    <recommendedName>
        <fullName evidence="3">Lysozyme</fullName>
        <ecNumber evidence="3">3.2.1.17</ecNumber>
    </recommendedName>
</protein>
<evidence type="ECO:0000256" key="1">
    <source>
        <dbReference type="ARBA" id="ARBA00022529"/>
    </source>
</evidence>
<comment type="catalytic activity">
    <reaction evidence="3">
        <text>Hydrolysis of (1-&gt;4)-beta-linkages between N-acetylmuramic acid and N-acetyl-D-glucosamine residues in a peptidoglycan and between N-acetyl-D-glucosamine residues in chitodextrins.</text>
        <dbReference type="EC" id="3.2.1.17"/>
    </reaction>
</comment>
<keyword evidence="3" id="KW-0326">Glycosidase</keyword>
<evidence type="ECO:0000256" key="2">
    <source>
        <dbReference type="ARBA" id="ARBA00022638"/>
    </source>
</evidence>
<proteinExistence type="inferred from homology"/>
<evidence type="ECO:0000256" key="3">
    <source>
        <dbReference type="RuleBase" id="RU003788"/>
    </source>
</evidence>
<dbReference type="GO" id="GO:0042742">
    <property type="term" value="P:defense response to bacterium"/>
    <property type="evidence" value="ECO:0007669"/>
    <property type="project" value="UniProtKB-KW"/>
</dbReference>
<dbReference type="Gene3D" id="1.10.530.40">
    <property type="match status" value="1"/>
</dbReference>
<dbReference type="GO" id="GO:0009253">
    <property type="term" value="P:peptidoglycan catabolic process"/>
    <property type="evidence" value="ECO:0007669"/>
    <property type="project" value="InterPro"/>
</dbReference>
<dbReference type="Pfam" id="PF00959">
    <property type="entry name" value="Phage_lysozyme"/>
    <property type="match status" value="1"/>
</dbReference>